<evidence type="ECO:0000313" key="14">
    <source>
        <dbReference type="Proteomes" id="UP000215545"/>
    </source>
</evidence>
<evidence type="ECO:0000313" key="13">
    <source>
        <dbReference type="Proteomes" id="UP000186385"/>
    </source>
</evidence>
<dbReference type="AlphaFoldDB" id="A0A1N6SGA7"/>
<proteinExistence type="inferred from homology"/>
<feature type="domain" description="Tripartite ATP-independent periplasmic transporters DctQ component" evidence="10">
    <location>
        <begin position="27"/>
        <end position="157"/>
    </location>
</feature>
<dbReference type="EMBL" id="FTLX01000002">
    <property type="protein sequence ID" value="SIQ40183.1"/>
    <property type="molecule type" value="Genomic_DNA"/>
</dbReference>
<comment type="subcellular location">
    <subcellularLocation>
        <location evidence="1">Cell inner membrane</location>
        <topology evidence="1">Multi-pass membrane protein</topology>
    </subcellularLocation>
</comment>
<dbReference type="RefSeq" id="WP_045849706.1">
    <property type="nucleotide sequence ID" value="NZ_FTLX01000002.1"/>
</dbReference>
<organism evidence="12 13">
    <name type="scientific">Domibacillus enclensis</name>
    <dbReference type="NCBI Taxonomy" id="1017273"/>
    <lineage>
        <taxon>Bacteria</taxon>
        <taxon>Bacillati</taxon>
        <taxon>Bacillota</taxon>
        <taxon>Bacilli</taxon>
        <taxon>Bacillales</taxon>
        <taxon>Bacillaceae</taxon>
        <taxon>Domibacillus</taxon>
    </lineage>
</organism>
<dbReference type="Proteomes" id="UP000186385">
    <property type="component" value="Unassembled WGS sequence"/>
</dbReference>
<evidence type="ECO:0000256" key="8">
    <source>
        <dbReference type="ARBA" id="ARBA00038436"/>
    </source>
</evidence>
<dbReference type="GO" id="GO:0015740">
    <property type="term" value="P:C4-dicarboxylate transport"/>
    <property type="evidence" value="ECO:0007669"/>
    <property type="project" value="TreeGrafter"/>
</dbReference>
<evidence type="ECO:0000256" key="9">
    <source>
        <dbReference type="SAM" id="Phobius"/>
    </source>
</evidence>
<reference evidence="12 13" key="1">
    <citation type="submission" date="2017-01" db="EMBL/GenBank/DDBJ databases">
        <authorList>
            <person name="Mah S.A."/>
            <person name="Swanson W.J."/>
            <person name="Moy G.W."/>
            <person name="Vacquier V.D."/>
        </authorList>
    </citation>
    <scope>NUCLEOTIDE SEQUENCE [LARGE SCALE GENOMIC DNA]</scope>
    <source>
        <strain evidence="12 13">NIO-1016</strain>
    </source>
</reference>
<keyword evidence="4" id="KW-0997">Cell inner membrane</keyword>
<dbReference type="InterPro" id="IPR007387">
    <property type="entry name" value="TRAP_DctQ"/>
</dbReference>
<reference evidence="14" key="2">
    <citation type="submission" date="2017-03" db="EMBL/GenBank/DDBJ databases">
        <title>Bacillus sp. V-88(T) DSM27956, whole genome shotgun sequencing project.</title>
        <authorList>
            <person name="Dastager S.G."/>
            <person name="Neurgaonkar P.S."/>
            <person name="Dharne M.S."/>
        </authorList>
    </citation>
    <scope>NUCLEOTIDE SEQUENCE [LARGE SCALE GENOMIC DNA]</scope>
    <source>
        <strain evidence="14">DSM 25145</strain>
    </source>
</reference>
<evidence type="ECO:0000256" key="4">
    <source>
        <dbReference type="ARBA" id="ARBA00022519"/>
    </source>
</evidence>
<keyword evidence="3" id="KW-1003">Cell membrane</keyword>
<keyword evidence="14" id="KW-1185">Reference proteome</keyword>
<evidence type="ECO:0000256" key="6">
    <source>
        <dbReference type="ARBA" id="ARBA00022989"/>
    </source>
</evidence>
<keyword evidence="5 9" id="KW-0812">Transmembrane</keyword>
<feature type="transmembrane region" description="Helical" evidence="9">
    <location>
        <begin position="12"/>
        <end position="34"/>
    </location>
</feature>
<dbReference type="EMBL" id="MWSK01000002">
    <property type="protein sequence ID" value="OXS79321.1"/>
    <property type="molecule type" value="Genomic_DNA"/>
</dbReference>
<accession>A0A1N6SGA7</accession>
<reference evidence="11" key="3">
    <citation type="submission" date="2017-03" db="EMBL/GenBank/DDBJ databases">
        <authorList>
            <person name="Dastager S.G."/>
            <person name="Neurgaonkar P.S."/>
            <person name="Dharne M.S."/>
        </authorList>
    </citation>
    <scope>NUCLEOTIDE SEQUENCE</scope>
    <source>
        <strain evidence="11">DSM 25145</strain>
    </source>
</reference>
<name>A0A1N6SGA7_9BACI</name>
<dbReference type="PANTHER" id="PTHR35011:SF2">
    <property type="entry name" value="2,3-DIKETO-L-GULONATE TRAP TRANSPORTER SMALL PERMEASE PROTEIN YIAM"/>
    <property type="match status" value="1"/>
</dbReference>
<dbReference type="OrthoDB" id="2086825at2"/>
<protein>
    <submittedName>
        <fullName evidence="11">TRAP transporter small permease protein</fullName>
    </submittedName>
    <submittedName>
        <fullName evidence="12">TRAP-type C4-dicarboxylate transport system, small permease component</fullName>
    </submittedName>
</protein>
<dbReference type="GO" id="GO:0022857">
    <property type="term" value="F:transmembrane transporter activity"/>
    <property type="evidence" value="ECO:0007669"/>
    <property type="project" value="TreeGrafter"/>
</dbReference>
<dbReference type="GO" id="GO:0005886">
    <property type="term" value="C:plasma membrane"/>
    <property type="evidence" value="ECO:0007669"/>
    <property type="project" value="UniProtKB-SubCell"/>
</dbReference>
<feature type="transmembrane region" description="Helical" evidence="9">
    <location>
        <begin position="134"/>
        <end position="158"/>
    </location>
</feature>
<dbReference type="STRING" id="1017273.SAMN05443094_102423"/>
<evidence type="ECO:0000256" key="1">
    <source>
        <dbReference type="ARBA" id="ARBA00004429"/>
    </source>
</evidence>
<evidence type="ECO:0000256" key="3">
    <source>
        <dbReference type="ARBA" id="ARBA00022475"/>
    </source>
</evidence>
<feature type="transmembrane region" description="Helical" evidence="9">
    <location>
        <begin position="93"/>
        <end position="114"/>
    </location>
</feature>
<sequence length="171" mass="19279">MQMYLNLVDKVNLFIRYVLAALLMLMSGLIIYQVVIRFSSRYINVDLPRWTEEIARYSMIWLVLLGAALAVRYSALIGMEAIAERLSPKAQKILRVVTIIISMFFFLIMVIYGFEMLGHVGAQLSPGAKLPMSIPYASIPVGGFFMLINSIAVLMLTLKGEADREFFKGSE</sequence>
<keyword evidence="2" id="KW-0813">Transport</keyword>
<dbReference type="InterPro" id="IPR055348">
    <property type="entry name" value="DctQ"/>
</dbReference>
<gene>
    <name evidence="11" type="ORF">B1B05_05995</name>
    <name evidence="12" type="ORF">SAMN05443094_102423</name>
</gene>
<keyword evidence="7 9" id="KW-0472">Membrane</keyword>
<feature type="transmembrane region" description="Helical" evidence="9">
    <location>
        <begin position="54"/>
        <end position="73"/>
    </location>
</feature>
<evidence type="ECO:0000256" key="7">
    <source>
        <dbReference type="ARBA" id="ARBA00023136"/>
    </source>
</evidence>
<evidence type="ECO:0000256" key="2">
    <source>
        <dbReference type="ARBA" id="ARBA00022448"/>
    </source>
</evidence>
<evidence type="ECO:0000313" key="12">
    <source>
        <dbReference type="EMBL" id="SIQ40183.1"/>
    </source>
</evidence>
<evidence type="ECO:0000256" key="5">
    <source>
        <dbReference type="ARBA" id="ARBA00022692"/>
    </source>
</evidence>
<comment type="similarity">
    <text evidence="8">Belongs to the TRAP transporter small permease family.</text>
</comment>
<keyword evidence="6 9" id="KW-1133">Transmembrane helix</keyword>
<evidence type="ECO:0000259" key="10">
    <source>
        <dbReference type="Pfam" id="PF04290"/>
    </source>
</evidence>
<dbReference type="Proteomes" id="UP000215545">
    <property type="component" value="Unassembled WGS sequence"/>
</dbReference>
<evidence type="ECO:0000313" key="11">
    <source>
        <dbReference type="EMBL" id="OXS79321.1"/>
    </source>
</evidence>
<dbReference type="Pfam" id="PF04290">
    <property type="entry name" value="DctQ"/>
    <property type="match status" value="1"/>
</dbReference>
<dbReference type="PANTHER" id="PTHR35011">
    <property type="entry name" value="2,3-DIKETO-L-GULONATE TRAP TRANSPORTER SMALL PERMEASE PROTEIN YIAM"/>
    <property type="match status" value="1"/>
</dbReference>